<name>A0A0L0CQE2_LUCCU</name>
<proteinExistence type="predicted"/>
<reference evidence="1 2" key="1">
    <citation type="journal article" date="2015" name="Nat. Commun.">
        <title>Lucilia cuprina genome unlocks parasitic fly biology to underpin future interventions.</title>
        <authorList>
            <person name="Anstead C.A."/>
            <person name="Korhonen P.K."/>
            <person name="Young N.D."/>
            <person name="Hall R.S."/>
            <person name="Jex A.R."/>
            <person name="Murali S.C."/>
            <person name="Hughes D.S."/>
            <person name="Lee S.F."/>
            <person name="Perry T."/>
            <person name="Stroehlein A.J."/>
            <person name="Ansell B.R."/>
            <person name="Breugelmans B."/>
            <person name="Hofmann A."/>
            <person name="Qu J."/>
            <person name="Dugan S."/>
            <person name="Lee S.L."/>
            <person name="Chao H."/>
            <person name="Dinh H."/>
            <person name="Han Y."/>
            <person name="Doddapaneni H.V."/>
            <person name="Worley K.C."/>
            <person name="Muzny D.M."/>
            <person name="Ioannidis P."/>
            <person name="Waterhouse R.M."/>
            <person name="Zdobnov E.M."/>
            <person name="James P.J."/>
            <person name="Bagnall N.H."/>
            <person name="Kotze A.C."/>
            <person name="Gibbs R.A."/>
            <person name="Richards S."/>
            <person name="Batterham P."/>
            <person name="Gasser R.B."/>
        </authorList>
    </citation>
    <scope>NUCLEOTIDE SEQUENCE [LARGE SCALE GENOMIC DNA]</scope>
    <source>
        <strain evidence="1 2">LS</strain>
        <tissue evidence="1">Full body</tissue>
    </source>
</reference>
<sequence>MDANAATAESFVKIFSKLFCRYYNFSYTMLRRKKSVESFAKKRERERERQVTVREKLQKL</sequence>
<gene>
    <name evidence="1" type="ORF">FF38_09369</name>
</gene>
<comment type="caution">
    <text evidence="1">The sequence shown here is derived from an EMBL/GenBank/DDBJ whole genome shotgun (WGS) entry which is preliminary data.</text>
</comment>
<evidence type="ECO:0000313" key="1">
    <source>
        <dbReference type="EMBL" id="KNC34595.1"/>
    </source>
</evidence>
<keyword evidence="2" id="KW-1185">Reference proteome</keyword>
<evidence type="ECO:0000313" key="2">
    <source>
        <dbReference type="Proteomes" id="UP000037069"/>
    </source>
</evidence>
<protein>
    <submittedName>
        <fullName evidence="1">Uncharacterized protein</fullName>
    </submittedName>
</protein>
<dbReference type="AlphaFoldDB" id="A0A0L0CQE2"/>
<organism evidence="1 2">
    <name type="scientific">Lucilia cuprina</name>
    <name type="common">Green bottle fly</name>
    <name type="synonym">Australian sheep blowfly</name>
    <dbReference type="NCBI Taxonomy" id="7375"/>
    <lineage>
        <taxon>Eukaryota</taxon>
        <taxon>Metazoa</taxon>
        <taxon>Ecdysozoa</taxon>
        <taxon>Arthropoda</taxon>
        <taxon>Hexapoda</taxon>
        <taxon>Insecta</taxon>
        <taxon>Pterygota</taxon>
        <taxon>Neoptera</taxon>
        <taxon>Endopterygota</taxon>
        <taxon>Diptera</taxon>
        <taxon>Brachycera</taxon>
        <taxon>Muscomorpha</taxon>
        <taxon>Oestroidea</taxon>
        <taxon>Calliphoridae</taxon>
        <taxon>Luciliinae</taxon>
        <taxon>Lucilia</taxon>
    </lineage>
</organism>
<dbReference type="Proteomes" id="UP000037069">
    <property type="component" value="Unassembled WGS sequence"/>
</dbReference>
<dbReference type="EMBL" id="JRES01000049">
    <property type="protein sequence ID" value="KNC34595.1"/>
    <property type="molecule type" value="Genomic_DNA"/>
</dbReference>
<accession>A0A0L0CQE2</accession>